<feature type="region of interest" description="Disordered" evidence="1">
    <location>
        <begin position="178"/>
        <end position="233"/>
    </location>
</feature>
<proteinExistence type="predicted"/>
<feature type="transmembrane region" description="Helical" evidence="2">
    <location>
        <begin position="53"/>
        <end position="75"/>
    </location>
</feature>
<evidence type="ECO:0000256" key="1">
    <source>
        <dbReference type="SAM" id="MobiDB-lite"/>
    </source>
</evidence>
<dbReference type="RefSeq" id="XP_062685667.1">
    <property type="nucleotide sequence ID" value="XM_062831340.1"/>
</dbReference>
<gene>
    <name evidence="3" type="ORF">B0H65DRAFT_7364</name>
</gene>
<comment type="caution">
    <text evidence="3">The sequence shown here is derived from an EMBL/GenBank/DDBJ whole genome shotgun (WGS) entry which is preliminary data.</text>
</comment>
<accession>A0AAE0MVA4</accession>
<keyword evidence="4" id="KW-1185">Reference proteome</keyword>
<evidence type="ECO:0000313" key="4">
    <source>
        <dbReference type="Proteomes" id="UP001278500"/>
    </source>
</evidence>
<evidence type="ECO:0000256" key="2">
    <source>
        <dbReference type="SAM" id="Phobius"/>
    </source>
</evidence>
<dbReference type="AlphaFoldDB" id="A0AAE0MVA4"/>
<keyword evidence="2" id="KW-0812">Transmembrane</keyword>
<reference evidence="3" key="1">
    <citation type="journal article" date="2023" name="Mol. Phylogenet. Evol.">
        <title>Genome-scale phylogeny and comparative genomics of the fungal order Sordariales.</title>
        <authorList>
            <person name="Hensen N."/>
            <person name="Bonometti L."/>
            <person name="Westerberg I."/>
            <person name="Brannstrom I.O."/>
            <person name="Guillou S."/>
            <person name="Cros-Aarteil S."/>
            <person name="Calhoun S."/>
            <person name="Haridas S."/>
            <person name="Kuo A."/>
            <person name="Mondo S."/>
            <person name="Pangilinan J."/>
            <person name="Riley R."/>
            <person name="LaButti K."/>
            <person name="Andreopoulos B."/>
            <person name="Lipzen A."/>
            <person name="Chen C."/>
            <person name="Yan M."/>
            <person name="Daum C."/>
            <person name="Ng V."/>
            <person name="Clum A."/>
            <person name="Steindorff A."/>
            <person name="Ohm R.A."/>
            <person name="Martin F."/>
            <person name="Silar P."/>
            <person name="Natvig D.O."/>
            <person name="Lalanne C."/>
            <person name="Gautier V."/>
            <person name="Ament-Velasquez S.L."/>
            <person name="Kruys A."/>
            <person name="Hutchinson M.I."/>
            <person name="Powell A.J."/>
            <person name="Barry K."/>
            <person name="Miller A.N."/>
            <person name="Grigoriev I.V."/>
            <person name="Debuchy R."/>
            <person name="Gladieux P."/>
            <person name="Hiltunen Thoren M."/>
            <person name="Johannesson H."/>
        </authorList>
    </citation>
    <scope>NUCLEOTIDE SEQUENCE</scope>
    <source>
        <strain evidence="3">CBS 560.94</strain>
    </source>
</reference>
<protein>
    <submittedName>
        <fullName evidence="3">Uncharacterized protein</fullName>
    </submittedName>
</protein>
<dbReference type="EMBL" id="JAUEPP010000001">
    <property type="protein sequence ID" value="KAK3354289.1"/>
    <property type="molecule type" value="Genomic_DNA"/>
</dbReference>
<reference evidence="3" key="2">
    <citation type="submission" date="2023-06" db="EMBL/GenBank/DDBJ databases">
        <authorList>
            <consortium name="Lawrence Berkeley National Laboratory"/>
            <person name="Haridas S."/>
            <person name="Hensen N."/>
            <person name="Bonometti L."/>
            <person name="Westerberg I."/>
            <person name="Brannstrom I.O."/>
            <person name="Guillou S."/>
            <person name="Cros-Aarteil S."/>
            <person name="Calhoun S."/>
            <person name="Kuo A."/>
            <person name="Mondo S."/>
            <person name="Pangilinan J."/>
            <person name="Riley R."/>
            <person name="Labutti K."/>
            <person name="Andreopoulos B."/>
            <person name="Lipzen A."/>
            <person name="Chen C."/>
            <person name="Yanf M."/>
            <person name="Daum C."/>
            <person name="Ng V."/>
            <person name="Clum A."/>
            <person name="Steindorff A."/>
            <person name="Ohm R."/>
            <person name="Martin F."/>
            <person name="Silar P."/>
            <person name="Natvig D."/>
            <person name="Lalanne C."/>
            <person name="Gautier V."/>
            <person name="Ament-Velasquez S.L."/>
            <person name="Kruys A."/>
            <person name="Hutchinson M.I."/>
            <person name="Powell A.J."/>
            <person name="Barry K."/>
            <person name="Miller A.N."/>
            <person name="Grigoriev I.V."/>
            <person name="Debuchy R."/>
            <person name="Gladieux P."/>
            <person name="Thoren M.H."/>
            <person name="Johannesson H."/>
        </authorList>
    </citation>
    <scope>NUCLEOTIDE SEQUENCE</scope>
    <source>
        <strain evidence="3">CBS 560.94</strain>
    </source>
</reference>
<dbReference type="InterPro" id="IPR020999">
    <property type="entry name" value="Chitin_synth_reg_RCR"/>
</dbReference>
<dbReference type="Proteomes" id="UP001278500">
    <property type="component" value="Unassembled WGS sequence"/>
</dbReference>
<organism evidence="3 4">
    <name type="scientific">Neurospora tetraspora</name>
    <dbReference type="NCBI Taxonomy" id="94610"/>
    <lineage>
        <taxon>Eukaryota</taxon>
        <taxon>Fungi</taxon>
        <taxon>Dikarya</taxon>
        <taxon>Ascomycota</taxon>
        <taxon>Pezizomycotina</taxon>
        <taxon>Sordariomycetes</taxon>
        <taxon>Sordariomycetidae</taxon>
        <taxon>Sordariales</taxon>
        <taxon>Sordariaceae</taxon>
        <taxon>Neurospora</taxon>
    </lineage>
</organism>
<sequence>MAASESIVKHTLLLSRIVSREFREHNNCTRGPDGFIDPDSCYVPFWYTRTGVIVKWSLFLGLSTFFGLYLILGYLHAKRRMTKGQPPMAYHRWLVARHDLARVDPRYPYPQTTFQPYSQGQQQPYGNYGMHPVPPPVYDPDAPRPPMYPGPPPAMAMAMVQPPDGATKVDPMQQALAPASVPVLPPLYSGRNDGNGGGEEQYEAPPGPPPSAQAQVQGPIRQQGTGGTNPFRD</sequence>
<keyword evidence="2" id="KW-0472">Membrane</keyword>
<evidence type="ECO:0000313" key="3">
    <source>
        <dbReference type="EMBL" id="KAK3354289.1"/>
    </source>
</evidence>
<dbReference type="Pfam" id="PF12273">
    <property type="entry name" value="RCR"/>
    <property type="match status" value="1"/>
</dbReference>
<dbReference type="GeneID" id="87868494"/>
<keyword evidence="2" id="KW-1133">Transmembrane helix</keyword>
<name>A0AAE0MVA4_9PEZI</name>